<dbReference type="EMBL" id="CP021474">
    <property type="protein sequence ID" value="ARW18841.1"/>
    <property type="molecule type" value="Genomic_DNA"/>
</dbReference>
<dbReference type="RefSeq" id="WP_011673862.1">
    <property type="nucleotide sequence ID" value="NZ_CAKMBP010000002.1"/>
</dbReference>
<dbReference type="AlphaFoldDB" id="A0A1Y0VKV9"/>
<sequence>MSSSKINTREIVLSAMIAALYVAITFVFSAISFGPIQFRLAEMLNCLVIYDKRYIWGISLGVLISNMQSSLGIIDITWGTLTTIVTLSIVYLVIRKFSDTKVKMGLCVAITTVLMGFLVAIELAYVLKVPFFYTWGTVSLGELGVMLIGAVVIYLLGENVNLSLSARR</sequence>
<dbReference type="PANTHER" id="PTHR40044:SF1">
    <property type="entry name" value="INTEGRAL MEMBRANE PROTEIN"/>
    <property type="match status" value="1"/>
</dbReference>
<proteinExistence type="predicted"/>
<evidence type="ECO:0000313" key="2">
    <source>
        <dbReference type="Proteomes" id="UP000196118"/>
    </source>
</evidence>
<dbReference type="PANTHER" id="PTHR40044">
    <property type="entry name" value="INTEGRAL MEMBRANE PROTEIN-RELATED"/>
    <property type="match status" value="1"/>
</dbReference>
<organism evidence="1 2">
    <name type="scientific">Pediococcus pentosaceus</name>
    <dbReference type="NCBI Taxonomy" id="1255"/>
    <lineage>
        <taxon>Bacteria</taxon>
        <taxon>Bacillati</taxon>
        <taxon>Bacillota</taxon>
        <taxon>Bacilli</taxon>
        <taxon>Lactobacillales</taxon>
        <taxon>Lactobacillaceae</taxon>
        <taxon>Pediococcus</taxon>
    </lineage>
</organism>
<dbReference type="PIRSF" id="PIRSF031501">
    <property type="entry name" value="QueT"/>
    <property type="match status" value="1"/>
</dbReference>
<dbReference type="Pfam" id="PF06177">
    <property type="entry name" value="QueT"/>
    <property type="match status" value="1"/>
</dbReference>
<protein>
    <submittedName>
        <fullName evidence="1">Queuosine transporter QueT</fullName>
    </submittedName>
</protein>
<dbReference type="Gene3D" id="1.10.1760.20">
    <property type="match status" value="1"/>
</dbReference>
<dbReference type="InterPro" id="IPR010387">
    <property type="entry name" value="QueT"/>
</dbReference>
<dbReference type="Proteomes" id="UP000196118">
    <property type="component" value="Chromosome"/>
</dbReference>
<accession>A0A1Y0VKV9</accession>
<dbReference type="OMA" id="MITVAIE"/>
<evidence type="ECO:0000313" key="1">
    <source>
        <dbReference type="EMBL" id="ARW18841.1"/>
    </source>
</evidence>
<gene>
    <name evidence="1" type="ORF">S100892_00236</name>
</gene>
<reference evidence="1 2" key="1">
    <citation type="submission" date="2017-05" db="EMBL/GenBank/DDBJ databases">
        <title>Genome sequence of Pediococcus pentosaceus strain SRCM100892.</title>
        <authorList>
            <person name="Cho S.H."/>
        </authorList>
    </citation>
    <scope>NUCLEOTIDE SEQUENCE [LARGE SCALE GENOMIC DNA]</scope>
    <source>
        <strain evidence="1 2">SRCM100892</strain>
    </source>
</reference>
<name>A0A1Y0VKV9_PEDPE</name>
<dbReference type="GeneID" id="33062046"/>